<dbReference type="GeneID" id="56068082"/>
<dbReference type="RefSeq" id="WP_179370922.1">
    <property type="nucleotide sequence ID" value="NZ_CP026995.1"/>
</dbReference>
<keyword evidence="2" id="KW-1185">Reference proteome</keyword>
<dbReference type="Proteomes" id="UP000509478">
    <property type="component" value="Chromosome"/>
</dbReference>
<organism evidence="1 2">
    <name type="scientific">Nitrosopumilus ureiphilus</name>
    <dbReference type="NCBI Taxonomy" id="1470067"/>
    <lineage>
        <taxon>Archaea</taxon>
        <taxon>Nitrososphaerota</taxon>
        <taxon>Nitrososphaeria</taxon>
        <taxon>Nitrosopumilales</taxon>
        <taxon>Nitrosopumilaceae</taxon>
        <taxon>Nitrosopumilus</taxon>
    </lineage>
</organism>
<protein>
    <submittedName>
        <fullName evidence="1">Uncharacterized protein</fullName>
    </submittedName>
</protein>
<dbReference type="KEGG" id="nue:C5F50_08260"/>
<accession>A0A7D5RDZ0</accession>
<dbReference type="EMBL" id="CP026995">
    <property type="protein sequence ID" value="QLH07061.1"/>
    <property type="molecule type" value="Genomic_DNA"/>
</dbReference>
<gene>
    <name evidence="1" type="ORF">C5F50_08260</name>
</gene>
<sequence length="147" mass="16474">MRLIRNNDNLYCNSTNEGLSDQCYSLEEIVFGSGFKKGKHYGWKVYPSAGIVLPENSTLTPIYRTSEPLGFQQIDLNAMLDDKIFVNKCESNGGVWNYTYHDCEGLGSECTNVDGIFITQNITPSCTSGVCLDGTVYRMSCVFEYEN</sequence>
<proteinExistence type="predicted"/>
<evidence type="ECO:0000313" key="2">
    <source>
        <dbReference type="Proteomes" id="UP000509478"/>
    </source>
</evidence>
<name>A0A7D5RDZ0_9ARCH</name>
<dbReference type="AlphaFoldDB" id="A0A7D5RDZ0"/>
<reference evidence="1 2" key="1">
    <citation type="submission" date="2018-02" db="EMBL/GenBank/DDBJ databases">
        <title>Complete genome of Nitrosopumilus ureaphilus PS0.</title>
        <authorList>
            <person name="Qin W."/>
            <person name="Zheng Y."/>
            <person name="Stahl D.A."/>
        </authorList>
    </citation>
    <scope>NUCLEOTIDE SEQUENCE [LARGE SCALE GENOMIC DNA]</scope>
    <source>
        <strain evidence="1 2">PS0</strain>
    </source>
</reference>
<evidence type="ECO:0000313" key="1">
    <source>
        <dbReference type="EMBL" id="QLH07061.1"/>
    </source>
</evidence>
<dbReference type="OrthoDB" id="3799at2157"/>